<dbReference type="InterPro" id="IPR004509">
    <property type="entry name" value="Competence_ComEA_HhH"/>
</dbReference>
<keyword evidence="3" id="KW-0238">DNA-binding</keyword>
<evidence type="ECO:0000313" key="4">
    <source>
        <dbReference type="Proteomes" id="UP000367750"/>
    </source>
</evidence>
<dbReference type="GO" id="GO:0003677">
    <property type="term" value="F:DNA binding"/>
    <property type="evidence" value="ECO:0007669"/>
    <property type="project" value="UniProtKB-KW"/>
</dbReference>
<dbReference type="InterPro" id="IPR010994">
    <property type="entry name" value="RuvA_2-like"/>
</dbReference>
<keyword evidence="4" id="KW-1185">Reference proteome</keyword>
<dbReference type="SMART" id="SM00278">
    <property type="entry name" value="HhH1"/>
    <property type="match status" value="2"/>
</dbReference>
<dbReference type="NCBIfam" id="TIGR00426">
    <property type="entry name" value="competence protein ComEA helix-hairpin-helix repeat region"/>
    <property type="match status" value="1"/>
</dbReference>
<sequence length="219" mass="20919">MGKIRIAAGLVLALAGGIWIGSAIRTDRGISGWETLNGEMAVRLSASAAPGTPAAAADGSRAGEERTATAAGSIAGEKGAAAPAGVTEAAGAAAGVNEAAAKAPAAKEPAGSGIRAAAGTGAGDAASPEIAGTAAAGIGAGTTRASAPPSSGIPKDGRINVNTAGLAELTELPGIGEKKAQAILDERAGGGPFRDLADLGRVKGIGPKLLEKLERAVAF</sequence>
<dbReference type="InterPro" id="IPR003583">
    <property type="entry name" value="Hlx-hairpin-Hlx_DNA-bd_motif"/>
</dbReference>
<feature type="domain" description="Helix-hairpin-helix DNA-binding motif class 1" evidence="2">
    <location>
        <begin position="167"/>
        <end position="186"/>
    </location>
</feature>
<dbReference type="AlphaFoldDB" id="A0A5J5GI35"/>
<comment type="caution">
    <text evidence="3">The sequence shown here is derived from an EMBL/GenBank/DDBJ whole genome shotgun (WGS) entry which is preliminary data.</text>
</comment>
<accession>A0A5J5GI35</accession>
<feature type="region of interest" description="Disordered" evidence="1">
    <location>
        <begin position="50"/>
        <end position="77"/>
    </location>
</feature>
<dbReference type="GO" id="GO:0015628">
    <property type="term" value="P:protein secretion by the type II secretion system"/>
    <property type="evidence" value="ECO:0007669"/>
    <property type="project" value="TreeGrafter"/>
</dbReference>
<dbReference type="SUPFAM" id="SSF47781">
    <property type="entry name" value="RuvA domain 2-like"/>
    <property type="match status" value="1"/>
</dbReference>
<dbReference type="Gene3D" id="1.10.150.320">
    <property type="entry name" value="Photosystem II 12 kDa extrinsic protein"/>
    <property type="match status" value="1"/>
</dbReference>
<name>A0A5J5GI35_9BACL</name>
<dbReference type="PANTHER" id="PTHR21180">
    <property type="entry name" value="ENDONUCLEASE/EXONUCLEASE/PHOSPHATASE FAMILY DOMAIN-CONTAINING PROTEIN 1"/>
    <property type="match status" value="1"/>
</dbReference>
<organism evidence="3 4">
    <name type="scientific">Paenibacillus spiritus</name>
    <dbReference type="NCBI Taxonomy" id="2496557"/>
    <lineage>
        <taxon>Bacteria</taxon>
        <taxon>Bacillati</taxon>
        <taxon>Bacillota</taxon>
        <taxon>Bacilli</taxon>
        <taxon>Bacillales</taxon>
        <taxon>Paenibacillaceae</taxon>
        <taxon>Paenibacillus</taxon>
    </lineage>
</organism>
<evidence type="ECO:0000259" key="2">
    <source>
        <dbReference type="SMART" id="SM00278"/>
    </source>
</evidence>
<dbReference type="Proteomes" id="UP000367750">
    <property type="component" value="Unassembled WGS sequence"/>
</dbReference>
<reference evidence="3 4" key="1">
    <citation type="submission" date="2019-09" db="EMBL/GenBank/DDBJ databases">
        <title>Bacillus ochoae sp. nov., Paenibacillus whitsoniae sp. nov., Paenibacillus spiritus sp. nov. Isolated from the Mars Exploration Rover during spacecraft assembly.</title>
        <authorList>
            <person name="Seuylemezian A."/>
            <person name="Vaishampayan P."/>
        </authorList>
    </citation>
    <scope>NUCLEOTIDE SEQUENCE [LARGE SCALE GENOMIC DNA]</scope>
    <source>
        <strain evidence="3 4">MER_111</strain>
    </source>
</reference>
<dbReference type="OrthoDB" id="9790239at2"/>
<dbReference type="Pfam" id="PF12836">
    <property type="entry name" value="HHH_3"/>
    <property type="match status" value="1"/>
</dbReference>
<dbReference type="InterPro" id="IPR051675">
    <property type="entry name" value="Endo/Exo/Phosphatase_dom_1"/>
</dbReference>
<proteinExistence type="predicted"/>
<dbReference type="PANTHER" id="PTHR21180:SF32">
    <property type="entry name" value="ENDONUCLEASE_EXONUCLEASE_PHOSPHATASE FAMILY DOMAIN-CONTAINING PROTEIN 1"/>
    <property type="match status" value="1"/>
</dbReference>
<feature type="domain" description="Helix-hairpin-helix DNA-binding motif class 1" evidence="2">
    <location>
        <begin position="197"/>
        <end position="216"/>
    </location>
</feature>
<evidence type="ECO:0000313" key="3">
    <source>
        <dbReference type="EMBL" id="KAA9007690.1"/>
    </source>
</evidence>
<protein>
    <submittedName>
        <fullName evidence="3">ComEA family DNA-binding protein</fullName>
    </submittedName>
</protein>
<dbReference type="RefSeq" id="WP_150456979.1">
    <property type="nucleotide sequence ID" value="NZ_VYKK01000004.1"/>
</dbReference>
<dbReference type="GO" id="GO:0006281">
    <property type="term" value="P:DNA repair"/>
    <property type="evidence" value="ECO:0007669"/>
    <property type="project" value="InterPro"/>
</dbReference>
<evidence type="ECO:0000256" key="1">
    <source>
        <dbReference type="SAM" id="MobiDB-lite"/>
    </source>
</evidence>
<dbReference type="EMBL" id="VYKK01000004">
    <property type="protein sequence ID" value="KAA9007690.1"/>
    <property type="molecule type" value="Genomic_DNA"/>
</dbReference>
<dbReference type="GO" id="GO:0015627">
    <property type="term" value="C:type II protein secretion system complex"/>
    <property type="evidence" value="ECO:0007669"/>
    <property type="project" value="TreeGrafter"/>
</dbReference>
<gene>
    <name evidence="3" type="ORF">F4V43_04195</name>
</gene>